<dbReference type="Gene3D" id="1.10.1660.10">
    <property type="match status" value="1"/>
</dbReference>
<dbReference type="PRINTS" id="PR00040">
    <property type="entry name" value="HTHMERR"/>
</dbReference>
<reference evidence="3 4" key="1">
    <citation type="submission" date="2016-10" db="EMBL/GenBank/DDBJ databases">
        <authorList>
            <person name="de Groot N.N."/>
        </authorList>
    </citation>
    <scope>NUCLEOTIDE SEQUENCE [LARGE SCALE GENOMIC DNA]</scope>
    <source>
        <strain evidence="3 4">DSM 5885</strain>
    </source>
</reference>
<protein>
    <submittedName>
        <fullName evidence="3">MerR family transcriptional regulator, mercuric resistance operon regulatory protein</fullName>
    </submittedName>
</protein>
<accession>A0A1G8JWT7</accession>
<dbReference type="PROSITE" id="PS50937">
    <property type="entry name" value="HTH_MERR_2"/>
    <property type="match status" value="1"/>
</dbReference>
<dbReference type="InterPro" id="IPR000551">
    <property type="entry name" value="MerR-type_HTH_dom"/>
</dbReference>
<evidence type="ECO:0000313" key="3">
    <source>
        <dbReference type="EMBL" id="SDI35595.1"/>
    </source>
</evidence>
<dbReference type="PANTHER" id="PTHR30204">
    <property type="entry name" value="REDOX-CYCLING DRUG-SENSING TRANSCRIPTIONAL ACTIVATOR SOXR"/>
    <property type="match status" value="1"/>
</dbReference>
<evidence type="ECO:0000256" key="1">
    <source>
        <dbReference type="ARBA" id="ARBA00023125"/>
    </source>
</evidence>
<evidence type="ECO:0000313" key="4">
    <source>
        <dbReference type="Proteomes" id="UP000198607"/>
    </source>
</evidence>
<dbReference type="GO" id="GO:0003677">
    <property type="term" value="F:DNA binding"/>
    <property type="evidence" value="ECO:0007669"/>
    <property type="project" value="UniProtKB-KW"/>
</dbReference>
<feature type="domain" description="HTH merR-type" evidence="2">
    <location>
        <begin position="15"/>
        <end position="79"/>
    </location>
</feature>
<dbReference type="InterPro" id="IPR009061">
    <property type="entry name" value="DNA-bd_dom_put_sf"/>
</dbReference>
<dbReference type="STRING" id="83767.SAMN05660652_03281"/>
<dbReference type="Pfam" id="PF13411">
    <property type="entry name" value="MerR_1"/>
    <property type="match status" value="1"/>
</dbReference>
<name>A0A1G8JWT7_9RHOO</name>
<dbReference type="PANTHER" id="PTHR30204:SF93">
    <property type="entry name" value="HTH MERR-TYPE DOMAIN-CONTAINING PROTEIN"/>
    <property type="match status" value="1"/>
</dbReference>
<gene>
    <name evidence="3" type="ORF">SAMN05660652_03281</name>
</gene>
<dbReference type="OrthoDB" id="9808480at2"/>
<dbReference type="EMBL" id="FNCY01000017">
    <property type="protein sequence ID" value="SDI35595.1"/>
    <property type="molecule type" value="Genomic_DNA"/>
</dbReference>
<dbReference type="SUPFAM" id="SSF46955">
    <property type="entry name" value="Putative DNA-binding domain"/>
    <property type="match status" value="1"/>
</dbReference>
<dbReference type="Proteomes" id="UP000198607">
    <property type="component" value="Unassembled WGS sequence"/>
</dbReference>
<dbReference type="AlphaFoldDB" id="A0A1G8JWT7"/>
<dbReference type="InterPro" id="IPR047057">
    <property type="entry name" value="MerR_fam"/>
</dbReference>
<dbReference type="SMART" id="SM00422">
    <property type="entry name" value="HTH_MERR"/>
    <property type="match status" value="1"/>
</dbReference>
<dbReference type="RefSeq" id="WP_091939121.1">
    <property type="nucleotide sequence ID" value="NZ_FNCY01000017.1"/>
</dbReference>
<keyword evidence="4" id="KW-1185">Reference proteome</keyword>
<organism evidence="3 4">
    <name type="scientific">Propionivibrio dicarboxylicus</name>
    <dbReference type="NCBI Taxonomy" id="83767"/>
    <lineage>
        <taxon>Bacteria</taxon>
        <taxon>Pseudomonadati</taxon>
        <taxon>Pseudomonadota</taxon>
        <taxon>Betaproteobacteria</taxon>
        <taxon>Rhodocyclales</taxon>
        <taxon>Rhodocyclaceae</taxon>
        <taxon>Propionivibrio</taxon>
    </lineage>
</organism>
<keyword evidence="1" id="KW-0238">DNA-binding</keyword>
<sequence length="129" mass="14343">MTSELSKGLTSIVDLAEASGIAIGTIRHYQNVGLIQKPARAQYGGFRRYTQEDIDRLKFIQNALDIGFTLKEIAEILQHQRKGEESALFALLNSRKSAIEKEIRTLNRNLEYLVNLSAHCTPTQASAPG</sequence>
<dbReference type="GO" id="GO:0003700">
    <property type="term" value="F:DNA-binding transcription factor activity"/>
    <property type="evidence" value="ECO:0007669"/>
    <property type="project" value="InterPro"/>
</dbReference>
<proteinExistence type="predicted"/>
<evidence type="ECO:0000259" key="2">
    <source>
        <dbReference type="PROSITE" id="PS50937"/>
    </source>
</evidence>